<dbReference type="STRING" id="1088818.A0A2H9ZUJ4"/>
<dbReference type="OrthoDB" id="673966at2759"/>
<name>A0A2H9ZUJ4_9ASPA</name>
<evidence type="ECO:0000313" key="2">
    <source>
        <dbReference type="EMBL" id="PKA46950.1"/>
    </source>
</evidence>
<dbReference type="AlphaFoldDB" id="A0A2H9ZUJ4"/>
<feature type="domain" description="DUF659" evidence="1">
    <location>
        <begin position="5"/>
        <end position="57"/>
    </location>
</feature>
<organism evidence="2 3">
    <name type="scientific">Apostasia shenzhenica</name>
    <dbReference type="NCBI Taxonomy" id="1088818"/>
    <lineage>
        <taxon>Eukaryota</taxon>
        <taxon>Viridiplantae</taxon>
        <taxon>Streptophyta</taxon>
        <taxon>Embryophyta</taxon>
        <taxon>Tracheophyta</taxon>
        <taxon>Spermatophyta</taxon>
        <taxon>Magnoliopsida</taxon>
        <taxon>Liliopsida</taxon>
        <taxon>Asparagales</taxon>
        <taxon>Orchidaceae</taxon>
        <taxon>Apostasioideae</taxon>
        <taxon>Apostasia</taxon>
    </lineage>
</organism>
<dbReference type="InterPro" id="IPR007021">
    <property type="entry name" value="DUF659"/>
</dbReference>
<dbReference type="EMBL" id="KZ453620">
    <property type="protein sequence ID" value="PKA46950.1"/>
    <property type="molecule type" value="Genomic_DNA"/>
</dbReference>
<keyword evidence="3" id="KW-1185">Reference proteome</keyword>
<accession>A0A2H9ZUJ4</accession>
<dbReference type="Proteomes" id="UP000236161">
    <property type="component" value="Unassembled WGS sequence"/>
</dbReference>
<evidence type="ECO:0000259" key="1">
    <source>
        <dbReference type="Pfam" id="PF04937"/>
    </source>
</evidence>
<evidence type="ECO:0000313" key="3">
    <source>
        <dbReference type="Proteomes" id="UP000236161"/>
    </source>
</evidence>
<reference evidence="2 3" key="1">
    <citation type="journal article" date="2017" name="Nature">
        <title>The Apostasia genome and the evolution of orchids.</title>
        <authorList>
            <person name="Zhang G.Q."/>
            <person name="Liu K.W."/>
            <person name="Li Z."/>
            <person name="Lohaus R."/>
            <person name="Hsiao Y.Y."/>
            <person name="Niu S.C."/>
            <person name="Wang J.Y."/>
            <person name="Lin Y.C."/>
            <person name="Xu Q."/>
            <person name="Chen L.J."/>
            <person name="Yoshida K."/>
            <person name="Fujiwara S."/>
            <person name="Wang Z.W."/>
            <person name="Zhang Y.Q."/>
            <person name="Mitsuda N."/>
            <person name="Wang M."/>
            <person name="Liu G.H."/>
            <person name="Pecoraro L."/>
            <person name="Huang H.X."/>
            <person name="Xiao X.J."/>
            <person name="Lin M."/>
            <person name="Wu X.Y."/>
            <person name="Wu W.L."/>
            <person name="Chen Y.Y."/>
            <person name="Chang S.B."/>
            <person name="Sakamoto S."/>
            <person name="Ohme-Takagi M."/>
            <person name="Yagi M."/>
            <person name="Zeng S.J."/>
            <person name="Shen C.Y."/>
            <person name="Yeh C.M."/>
            <person name="Luo Y.B."/>
            <person name="Tsai W.C."/>
            <person name="Van de Peer Y."/>
            <person name="Liu Z.J."/>
        </authorList>
    </citation>
    <scope>NUCLEOTIDE SEQUENCE [LARGE SCALE GENOMIC DNA]</scope>
    <source>
        <strain evidence="3">cv. Shenzhen</strain>
        <tissue evidence="2">Stem</tissue>
    </source>
</reference>
<proteinExistence type="predicted"/>
<gene>
    <name evidence="2" type="ORF">AXF42_Ash021687</name>
</gene>
<protein>
    <recommendedName>
        <fullName evidence="1">DUF659 domain-containing protein</fullName>
    </recommendedName>
</protein>
<sequence length="92" mass="10366">MAISDGCPMFLKAVNCEGEYKDNFFISQLIKEVISEIGLSNVVQVITDNAPVCKAAACRSDNRRAFSTYFLDIMCCPYIKFGIKEYLLSKKH</sequence>
<dbReference type="Pfam" id="PF04937">
    <property type="entry name" value="DUF659"/>
    <property type="match status" value="1"/>
</dbReference>